<feature type="chain" id="PRO_5046537336" description="Secreted protein" evidence="1">
    <location>
        <begin position="16"/>
        <end position="140"/>
    </location>
</feature>
<evidence type="ECO:0000313" key="2">
    <source>
        <dbReference type="EMBL" id="GLI71331.1"/>
    </source>
</evidence>
<keyword evidence="1" id="KW-0732">Signal</keyword>
<gene>
    <name evidence="2" type="ORF">VaNZ11_016448</name>
</gene>
<organism evidence="2 3">
    <name type="scientific">Volvox africanus</name>
    <dbReference type="NCBI Taxonomy" id="51714"/>
    <lineage>
        <taxon>Eukaryota</taxon>
        <taxon>Viridiplantae</taxon>
        <taxon>Chlorophyta</taxon>
        <taxon>core chlorophytes</taxon>
        <taxon>Chlorophyceae</taxon>
        <taxon>CS clade</taxon>
        <taxon>Chlamydomonadales</taxon>
        <taxon>Volvocaceae</taxon>
        <taxon>Volvox</taxon>
    </lineage>
</organism>
<evidence type="ECO:0008006" key="4">
    <source>
        <dbReference type="Google" id="ProtNLM"/>
    </source>
</evidence>
<feature type="signal peptide" evidence="1">
    <location>
        <begin position="1"/>
        <end position="15"/>
    </location>
</feature>
<accession>A0ABQ5SQF4</accession>
<dbReference type="Proteomes" id="UP001165090">
    <property type="component" value="Unassembled WGS sequence"/>
</dbReference>
<sequence length="140" mass="14770">MRLWLTSQIITLITTTPLSLLLAPTTTTPRRRCLTMTGTAMTAGSTTSRALKRLPRPGTVFGTLLGRPKHPGVCTATTATATASATATAAISREPQPAATSHQQSSEVADEAIWPFEDGDSSFTGNSNVTCQDIIIIIKV</sequence>
<keyword evidence="3" id="KW-1185">Reference proteome</keyword>
<name>A0ABQ5SQF4_9CHLO</name>
<evidence type="ECO:0000313" key="3">
    <source>
        <dbReference type="Proteomes" id="UP001165090"/>
    </source>
</evidence>
<dbReference type="EMBL" id="BSDZ01000103">
    <property type="protein sequence ID" value="GLI71331.1"/>
    <property type="molecule type" value="Genomic_DNA"/>
</dbReference>
<comment type="caution">
    <text evidence="2">The sequence shown here is derived from an EMBL/GenBank/DDBJ whole genome shotgun (WGS) entry which is preliminary data.</text>
</comment>
<protein>
    <recommendedName>
        <fullName evidence="4">Secreted protein</fullName>
    </recommendedName>
</protein>
<proteinExistence type="predicted"/>
<reference evidence="2 3" key="1">
    <citation type="journal article" date="2023" name="IScience">
        <title>Expanded male sex-determining region conserved during the evolution of homothallism in the green alga Volvox.</title>
        <authorList>
            <person name="Yamamoto K."/>
            <person name="Matsuzaki R."/>
            <person name="Mahakham W."/>
            <person name="Heman W."/>
            <person name="Sekimoto H."/>
            <person name="Kawachi M."/>
            <person name="Minakuchi Y."/>
            <person name="Toyoda A."/>
            <person name="Nozaki H."/>
        </authorList>
    </citation>
    <scope>NUCLEOTIDE SEQUENCE [LARGE SCALE GENOMIC DNA]</scope>
    <source>
        <strain evidence="2 3">NIES-4468</strain>
    </source>
</reference>
<evidence type="ECO:0000256" key="1">
    <source>
        <dbReference type="SAM" id="SignalP"/>
    </source>
</evidence>